<name>A0ABW8ZK77_9BURK</name>
<protein>
    <submittedName>
        <fullName evidence="2">Uncharacterized protein</fullName>
    </submittedName>
</protein>
<sequence length="351" mass="39363">MRLAFRQLVAALLMVAAGSVGASGSTAVPDVSLVPPQDRRGTEQTLLTYPEWFLVHSPVEYARLTQTRPPQDFPFLGHIGLLWSSYATVTREQLRDDYPINPGYHVMIWVIATSTTIEYALRAAYENTVGRVSWALAGNRQTAEDLYAARAAQDYVDFIRQEPWYLFDFGSRLKHLWTDVPLWGPGLTRKWERRYALTTEYAVKAVYGKLIEKATRATYTPAKMRTDVVVDRLPAGWAPPPEVSVLERHADGRVLLSLPRYFDFRIAATALAKQGIRINDVAGNQSVILVTLWIDRNVAVGPAIGHVLFEQSLSSPSSMRRAALLIPVNTLSTFLSTADAHGWTVEHVYDY</sequence>
<comment type="caution">
    <text evidence="2">The sequence shown here is derived from an EMBL/GenBank/DDBJ whole genome shotgun (WGS) entry which is preliminary data.</text>
</comment>
<accession>A0ABW8ZK77</accession>
<evidence type="ECO:0000256" key="1">
    <source>
        <dbReference type="SAM" id="SignalP"/>
    </source>
</evidence>
<dbReference type="Proteomes" id="UP001629249">
    <property type="component" value="Unassembled WGS sequence"/>
</dbReference>
<keyword evidence="1" id="KW-0732">Signal</keyword>
<proteinExistence type="predicted"/>
<gene>
    <name evidence="2" type="ORF">PQR66_09545</name>
</gene>
<feature type="chain" id="PRO_5046481624" evidence="1">
    <location>
        <begin position="23"/>
        <end position="351"/>
    </location>
</feature>
<dbReference type="EMBL" id="JAQQFN010000005">
    <property type="protein sequence ID" value="MFL9883268.1"/>
    <property type="molecule type" value="Genomic_DNA"/>
</dbReference>
<reference evidence="2 3" key="1">
    <citation type="journal article" date="2024" name="Chem. Sci.">
        <title>Discovery of megapolipeptins by genome mining of a Burkholderiales bacteria collection.</title>
        <authorList>
            <person name="Paulo B.S."/>
            <person name="Recchia M.J.J."/>
            <person name="Lee S."/>
            <person name="Fergusson C.H."/>
            <person name="Romanowski S.B."/>
            <person name="Hernandez A."/>
            <person name="Krull N."/>
            <person name="Liu D.Y."/>
            <person name="Cavanagh H."/>
            <person name="Bos A."/>
            <person name="Gray C.A."/>
            <person name="Murphy B.T."/>
            <person name="Linington R.G."/>
            <person name="Eustaquio A.S."/>
        </authorList>
    </citation>
    <scope>NUCLEOTIDE SEQUENCE [LARGE SCALE GENOMIC DNA]</scope>
    <source>
        <strain evidence="2 3">RL16-012-BIC-B</strain>
    </source>
</reference>
<evidence type="ECO:0000313" key="3">
    <source>
        <dbReference type="Proteomes" id="UP001629249"/>
    </source>
</evidence>
<evidence type="ECO:0000313" key="2">
    <source>
        <dbReference type="EMBL" id="MFL9883268.1"/>
    </source>
</evidence>
<dbReference type="RefSeq" id="WP_408326121.1">
    <property type="nucleotide sequence ID" value="NZ_JAQQFH010000002.1"/>
</dbReference>
<keyword evidence="3" id="KW-1185">Reference proteome</keyword>
<organism evidence="2 3">
    <name type="scientific">Paraburkholderia agricolaris</name>
    <dbReference type="NCBI Taxonomy" id="2152888"/>
    <lineage>
        <taxon>Bacteria</taxon>
        <taxon>Pseudomonadati</taxon>
        <taxon>Pseudomonadota</taxon>
        <taxon>Betaproteobacteria</taxon>
        <taxon>Burkholderiales</taxon>
        <taxon>Burkholderiaceae</taxon>
        <taxon>Paraburkholderia</taxon>
    </lineage>
</organism>
<feature type="signal peptide" evidence="1">
    <location>
        <begin position="1"/>
        <end position="22"/>
    </location>
</feature>